<protein>
    <recommendedName>
        <fullName evidence="1">F-box domain-containing protein</fullName>
    </recommendedName>
</protein>
<dbReference type="InterPro" id="IPR001810">
    <property type="entry name" value="F-box_dom"/>
</dbReference>
<dbReference type="EMBL" id="CATQJL010000112">
    <property type="protein sequence ID" value="CAJ0593373.1"/>
    <property type="molecule type" value="Genomic_DNA"/>
</dbReference>
<sequence length="308" mass="35498">MWRDLPAELKVKILQYLPFRSLMRFMLLSRESFLLASKARIKMERIQLEAKRANAVFPVNNMCLIVLRNIPGSYEEYKFNFFPDSMGGCIVQRSGARSVHYDQDYEFTAIEILFHFTDFLNVQFLEIILHFLTPGVAHALKMFSTSTLLAERFKLVTSDSSIIHKLLPYVGRNTFSIEITGAPSTEFFDYEVVQTVQDLHVYQKAELFDEQLSRLQATSLSISSPHINSFSINGLITQWLRGERTIVCMRFCTTKMFLWDILLEGIDPAKIEDVDVPGEFDITKSLHSGHGNLRIRNSGGYCELKYYS</sequence>
<dbReference type="PROSITE" id="PS50181">
    <property type="entry name" value="FBOX"/>
    <property type="match status" value="1"/>
</dbReference>
<dbReference type="CDD" id="cd09917">
    <property type="entry name" value="F-box_SF"/>
    <property type="match status" value="1"/>
</dbReference>
<gene>
    <name evidence="2" type="ORF">CYNAS_LOCUS5356</name>
</gene>
<feature type="domain" description="F-box" evidence="1">
    <location>
        <begin position="1"/>
        <end position="46"/>
    </location>
</feature>
<name>A0AA36DTY5_CYLNA</name>
<organism evidence="2 3">
    <name type="scientific">Cylicocyclus nassatus</name>
    <name type="common">Nematode worm</name>
    <dbReference type="NCBI Taxonomy" id="53992"/>
    <lineage>
        <taxon>Eukaryota</taxon>
        <taxon>Metazoa</taxon>
        <taxon>Ecdysozoa</taxon>
        <taxon>Nematoda</taxon>
        <taxon>Chromadorea</taxon>
        <taxon>Rhabditida</taxon>
        <taxon>Rhabditina</taxon>
        <taxon>Rhabditomorpha</taxon>
        <taxon>Strongyloidea</taxon>
        <taxon>Strongylidae</taxon>
        <taxon>Cylicocyclus</taxon>
    </lineage>
</organism>
<dbReference type="Proteomes" id="UP001176961">
    <property type="component" value="Unassembled WGS sequence"/>
</dbReference>
<dbReference type="InterPro" id="IPR036047">
    <property type="entry name" value="F-box-like_dom_sf"/>
</dbReference>
<dbReference type="AlphaFoldDB" id="A0AA36DTY5"/>
<keyword evidence="3" id="KW-1185">Reference proteome</keyword>
<reference evidence="2" key="1">
    <citation type="submission" date="2023-07" db="EMBL/GenBank/DDBJ databases">
        <authorList>
            <consortium name="CYATHOMIX"/>
        </authorList>
    </citation>
    <scope>NUCLEOTIDE SEQUENCE</scope>
    <source>
        <strain evidence="2">N/A</strain>
    </source>
</reference>
<comment type="caution">
    <text evidence="2">The sequence shown here is derived from an EMBL/GenBank/DDBJ whole genome shotgun (WGS) entry which is preliminary data.</text>
</comment>
<proteinExistence type="predicted"/>
<evidence type="ECO:0000313" key="2">
    <source>
        <dbReference type="EMBL" id="CAJ0593373.1"/>
    </source>
</evidence>
<dbReference type="Pfam" id="PF00646">
    <property type="entry name" value="F-box"/>
    <property type="match status" value="1"/>
</dbReference>
<dbReference type="SUPFAM" id="SSF81383">
    <property type="entry name" value="F-box domain"/>
    <property type="match status" value="1"/>
</dbReference>
<evidence type="ECO:0000313" key="3">
    <source>
        <dbReference type="Proteomes" id="UP001176961"/>
    </source>
</evidence>
<evidence type="ECO:0000259" key="1">
    <source>
        <dbReference type="PROSITE" id="PS50181"/>
    </source>
</evidence>
<accession>A0AA36DTY5</accession>